<feature type="domain" description="Poly(A) RNA polymerase mitochondrial-like central palm" evidence="12">
    <location>
        <begin position="367"/>
        <end position="509"/>
    </location>
</feature>
<name>A0A0P1BSJ0_9BASI</name>
<feature type="region of interest" description="Disordered" evidence="10">
    <location>
        <begin position="251"/>
        <end position="285"/>
    </location>
</feature>
<evidence type="ECO:0000259" key="12">
    <source>
        <dbReference type="Pfam" id="PF22600"/>
    </source>
</evidence>
<dbReference type="InterPro" id="IPR043519">
    <property type="entry name" value="NT_sf"/>
</dbReference>
<evidence type="ECO:0000313" key="13">
    <source>
        <dbReference type="EMBL" id="CEH19344.1"/>
    </source>
</evidence>
<feature type="compositionally biased region" description="Low complexity" evidence="10">
    <location>
        <begin position="789"/>
        <end position="801"/>
    </location>
</feature>
<feature type="compositionally biased region" description="Polar residues" evidence="10">
    <location>
        <begin position="912"/>
        <end position="921"/>
    </location>
</feature>
<comment type="cofactor">
    <cofactor evidence="1">
        <name>Mn(2+)</name>
        <dbReference type="ChEBI" id="CHEBI:29035"/>
    </cofactor>
</comment>
<dbReference type="CDD" id="cd05402">
    <property type="entry name" value="NT_PAP_TUTase"/>
    <property type="match status" value="1"/>
</dbReference>
<dbReference type="SUPFAM" id="SSF81631">
    <property type="entry name" value="PAP/OAS1 substrate-binding domain"/>
    <property type="match status" value="1"/>
</dbReference>
<evidence type="ECO:0000256" key="7">
    <source>
        <dbReference type="ARBA" id="ARBA00022679"/>
    </source>
</evidence>
<dbReference type="Pfam" id="PF22600">
    <property type="entry name" value="MTPAP-like_central"/>
    <property type="match status" value="1"/>
</dbReference>
<dbReference type="GO" id="GO:1990817">
    <property type="term" value="F:poly(A) RNA polymerase activity"/>
    <property type="evidence" value="ECO:0007669"/>
    <property type="project" value="UniProtKB-EC"/>
</dbReference>
<feature type="region of interest" description="Disordered" evidence="10">
    <location>
        <begin position="898"/>
        <end position="934"/>
    </location>
</feature>
<dbReference type="GO" id="GO:0005737">
    <property type="term" value="C:cytoplasm"/>
    <property type="evidence" value="ECO:0007669"/>
    <property type="project" value="UniProtKB-SubCell"/>
</dbReference>
<keyword evidence="14" id="KW-1185">Reference proteome</keyword>
<dbReference type="GO" id="GO:0010605">
    <property type="term" value="P:negative regulation of macromolecule metabolic process"/>
    <property type="evidence" value="ECO:0007669"/>
    <property type="project" value="UniProtKB-ARBA"/>
</dbReference>
<dbReference type="EC" id="2.7.7.19" evidence="5"/>
<feature type="compositionally biased region" description="Low complexity" evidence="10">
    <location>
        <begin position="1153"/>
        <end position="1167"/>
    </location>
</feature>
<comment type="similarity">
    <text evidence="4">Belongs to the DNA polymerase type-B-like family.</text>
</comment>
<keyword evidence="9" id="KW-0460">Magnesium</keyword>
<feature type="compositionally biased region" description="Low complexity" evidence="10">
    <location>
        <begin position="14"/>
        <end position="62"/>
    </location>
</feature>
<dbReference type="PANTHER" id="PTHR12271:SF40">
    <property type="entry name" value="POLY(A) RNA POLYMERASE GLD2"/>
    <property type="match status" value="1"/>
</dbReference>
<feature type="compositionally biased region" description="Low complexity" evidence="10">
    <location>
        <begin position="175"/>
        <end position="213"/>
    </location>
</feature>
<evidence type="ECO:0000256" key="3">
    <source>
        <dbReference type="ARBA" id="ARBA00004496"/>
    </source>
</evidence>
<evidence type="ECO:0000256" key="4">
    <source>
        <dbReference type="ARBA" id="ARBA00008593"/>
    </source>
</evidence>
<keyword evidence="6" id="KW-0963">Cytoplasm</keyword>
<dbReference type="Proteomes" id="UP000054845">
    <property type="component" value="Unassembled WGS sequence"/>
</dbReference>
<comment type="cofactor">
    <cofactor evidence="2">
        <name>Mg(2+)</name>
        <dbReference type="ChEBI" id="CHEBI:18420"/>
    </cofactor>
</comment>
<organism evidence="13 14">
    <name type="scientific">Ceraceosorus bombacis</name>
    <dbReference type="NCBI Taxonomy" id="401625"/>
    <lineage>
        <taxon>Eukaryota</taxon>
        <taxon>Fungi</taxon>
        <taxon>Dikarya</taxon>
        <taxon>Basidiomycota</taxon>
        <taxon>Ustilaginomycotina</taxon>
        <taxon>Exobasidiomycetes</taxon>
        <taxon>Ceraceosorales</taxon>
        <taxon>Ceraceosoraceae</taxon>
        <taxon>Ceraceosorus</taxon>
    </lineage>
</organism>
<accession>A0A0P1BSJ0</accession>
<dbReference type="STRING" id="401625.A0A0P1BSJ0"/>
<dbReference type="Gene3D" id="1.10.1410.10">
    <property type="match status" value="1"/>
</dbReference>
<feature type="region of interest" description="Disordered" evidence="10">
    <location>
        <begin position="981"/>
        <end position="1062"/>
    </location>
</feature>
<evidence type="ECO:0000256" key="5">
    <source>
        <dbReference type="ARBA" id="ARBA00012388"/>
    </source>
</evidence>
<dbReference type="InterPro" id="IPR002058">
    <property type="entry name" value="PAP_assoc"/>
</dbReference>
<evidence type="ECO:0000259" key="11">
    <source>
        <dbReference type="Pfam" id="PF03828"/>
    </source>
</evidence>
<proteinExistence type="inferred from homology"/>
<dbReference type="Pfam" id="PF03828">
    <property type="entry name" value="PAP_assoc"/>
    <property type="match status" value="1"/>
</dbReference>
<feature type="domain" description="PAP-associated" evidence="11">
    <location>
        <begin position="606"/>
        <end position="656"/>
    </location>
</feature>
<dbReference type="InterPro" id="IPR054708">
    <property type="entry name" value="MTPAP-like_central"/>
</dbReference>
<evidence type="ECO:0000256" key="8">
    <source>
        <dbReference type="ARBA" id="ARBA00022723"/>
    </source>
</evidence>
<evidence type="ECO:0000256" key="9">
    <source>
        <dbReference type="ARBA" id="ARBA00022842"/>
    </source>
</evidence>
<dbReference type="PANTHER" id="PTHR12271">
    <property type="entry name" value="POLY A POLYMERASE CID PAP -RELATED"/>
    <property type="match status" value="1"/>
</dbReference>
<feature type="region of interest" description="Disordered" evidence="10">
    <location>
        <begin position="1"/>
        <end position="136"/>
    </location>
</feature>
<reference evidence="13 14" key="1">
    <citation type="submission" date="2014-09" db="EMBL/GenBank/DDBJ databases">
        <authorList>
            <person name="Magalhaes I.L.F."/>
            <person name="Oliveira U."/>
            <person name="Santos F.R."/>
            <person name="Vidigal T.H.D.A."/>
            <person name="Brescovit A.D."/>
            <person name="Santos A.J."/>
        </authorList>
    </citation>
    <scope>NUCLEOTIDE SEQUENCE [LARGE SCALE GENOMIC DNA]</scope>
</reference>
<dbReference type="EMBL" id="CCYA01000389">
    <property type="protein sequence ID" value="CEH19344.1"/>
    <property type="molecule type" value="Genomic_DNA"/>
</dbReference>
<feature type="region of interest" description="Disordered" evidence="10">
    <location>
        <begin position="789"/>
        <end position="843"/>
    </location>
</feature>
<keyword evidence="8" id="KW-0479">Metal-binding</keyword>
<protein>
    <recommendedName>
        <fullName evidence="5">polynucleotide adenylyltransferase</fullName>
        <ecNumber evidence="5">2.7.7.19</ecNumber>
    </recommendedName>
</protein>
<feature type="compositionally biased region" description="Polar residues" evidence="10">
    <location>
        <begin position="814"/>
        <end position="829"/>
    </location>
</feature>
<evidence type="ECO:0000256" key="1">
    <source>
        <dbReference type="ARBA" id="ARBA00001936"/>
    </source>
</evidence>
<dbReference type="GO" id="GO:0031123">
    <property type="term" value="P:RNA 3'-end processing"/>
    <property type="evidence" value="ECO:0007669"/>
    <property type="project" value="TreeGrafter"/>
</dbReference>
<feature type="compositionally biased region" description="Polar residues" evidence="10">
    <location>
        <begin position="219"/>
        <end position="228"/>
    </location>
</feature>
<dbReference type="OrthoDB" id="407432at2759"/>
<keyword evidence="7 13" id="KW-0808">Transferase</keyword>
<evidence type="ECO:0000256" key="6">
    <source>
        <dbReference type="ARBA" id="ARBA00022490"/>
    </source>
</evidence>
<evidence type="ECO:0000256" key="2">
    <source>
        <dbReference type="ARBA" id="ARBA00001946"/>
    </source>
</evidence>
<evidence type="ECO:0000313" key="14">
    <source>
        <dbReference type="Proteomes" id="UP000054845"/>
    </source>
</evidence>
<dbReference type="SUPFAM" id="SSF81301">
    <property type="entry name" value="Nucleotidyltransferase"/>
    <property type="match status" value="1"/>
</dbReference>
<sequence length="1176" mass="124488">MQGSAANNKHEAPSSTSTSKARSMSGASSSQSTQQHSIKGPSSTTSSPGRSAANARPRSSSRQHTTSQAEAPRHSRAGEHSASADQVLGGAAHLSTSAKARAAVSGPGRLPQRRASHDSGQPQPRLATAGASSSRLPAWQQATLAPHHAQQIFSSVNGPPRTQMNGVVGTSVPTAAMSSRSTSGGARGGASSRSVSGGSNSGAASSYSPGSIAYPQTPPSFATETSSGFGAGDATLNPALSGPFGSTPLHYSGRAASLPGGSNGRSRASTSGFHQMNGMAGSDAGGAGSHTGLGLGGLGTSTAASGSSAAAALAVLAQQNGQLAQQLAVMGGYLQNQNAAAAMQQAYAQQWNAAQQLSYERHTAELTNCIIAFLSPILPTEEEYRIKEATRRQLERLAGKVSPGAKLLAFGSMANGFALKNSDMDLCCLIGKDENGKTPEFNASELVETLGNLIRQETDFTVMPLPKARIPIIKISRPPSAELPYEISCDIGFENRLALENTRLLLSYAMVDPPRLRTLVLFLKVWTKRRKLNSPYTGTLSSYGYTLLVLFFLTHVKRPSVLPNLQRIPPPRVLTQEEIELNGHNIYFYDDVATLRQEWASQNTENVGELLMDFFRYFSKEFAYSRDVISLRTEGGLVPKDGDTWSAELCIEDPFQLGYNVSRTVTKDGLYTIRGEFMRATRILTSKQGRVSVALAELCEEREDIISRAPDLPYRSRQGSYYAHGSAMPTGVDARTMRELYQAQRRHDAPIAGAFGGSFAFEEMARGLGQGQSQRGAMARPTAAMLAPLSQSGGLSQQRLQRPGRGTWRYGPPSKSSGTEQTTSHISSARSEDGTGPSSYEPRNFARVSARTSPTYRHNTISHTSGLLGEAQMLGSEASMQRMPPISQAETGHLLAPEIPEGAGTRSHRTNSEGQGLNRSMSLPRGGQPDPVPMPMPASIMQRGAQLPLRSEPGSPSRLGRSPYGDFDALAAINDIALDSGARAESRSTSGCSTGGRPSPMLASASDAGGPYRSHPPWTFLQPPIGTGRVPEHHAAFEDDSAASARSYSVDPLDDGDASSSISEGTLDELARISALESGAASPRLMAPSAENRIRSWARTSSTPRRPIGDGSDLPVVAPDIDEEQAGDETLQPATDTDDVDFGADHNSADDLATPTTRAPAGRPTSPARHHEPARK</sequence>
<dbReference type="GO" id="GO:0046872">
    <property type="term" value="F:metal ion binding"/>
    <property type="evidence" value="ECO:0007669"/>
    <property type="project" value="UniProtKB-KW"/>
</dbReference>
<comment type="subcellular location">
    <subcellularLocation>
        <location evidence="3">Cytoplasm</location>
    </subcellularLocation>
</comment>
<feature type="region of interest" description="Disordered" evidence="10">
    <location>
        <begin position="1093"/>
        <end position="1176"/>
    </location>
</feature>
<feature type="compositionally biased region" description="Polar residues" evidence="10">
    <location>
        <begin position="264"/>
        <end position="274"/>
    </location>
</feature>
<feature type="compositionally biased region" description="Low complexity" evidence="10">
    <location>
        <begin position="987"/>
        <end position="1000"/>
    </location>
</feature>
<evidence type="ECO:0000256" key="10">
    <source>
        <dbReference type="SAM" id="MobiDB-lite"/>
    </source>
</evidence>
<feature type="region of interest" description="Disordered" evidence="10">
    <location>
        <begin position="174"/>
        <end position="229"/>
    </location>
</feature>
<dbReference type="Gene3D" id="3.30.460.10">
    <property type="entry name" value="Beta Polymerase, domain 2"/>
    <property type="match status" value="1"/>
</dbReference>
<dbReference type="AlphaFoldDB" id="A0A0P1BSJ0"/>